<keyword evidence="6" id="KW-1015">Disulfide bond</keyword>
<dbReference type="InterPro" id="IPR034035">
    <property type="entry name" value="Astacin-like_dom"/>
</dbReference>
<evidence type="ECO:0000313" key="10">
    <source>
        <dbReference type="Proteomes" id="UP001652700"/>
    </source>
</evidence>
<dbReference type="InterPro" id="IPR024079">
    <property type="entry name" value="MetalloPept_cat_dom_sf"/>
</dbReference>
<feature type="binding site" evidence="6">
    <location>
        <position position="160"/>
    </location>
    <ligand>
        <name>Zn(2+)</name>
        <dbReference type="ChEBI" id="CHEBI:29105"/>
        <note>catalytic</note>
    </ligand>
</feature>
<dbReference type="InterPro" id="IPR006026">
    <property type="entry name" value="Peptidase_Metallo"/>
</dbReference>
<dbReference type="GeneID" id="114344770"/>
<evidence type="ECO:0000256" key="4">
    <source>
        <dbReference type="ARBA" id="ARBA00022833"/>
    </source>
</evidence>
<keyword evidence="7" id="KW-0732">Signal</keyword>
<keyword evidence="3 6" id="KW-0378">Hydrolase</keyword>
<keyword evidence="1 6" id="KW-0645">Protease</keyword>
<feature type="disulfide bond" evidence="6">
    <location>
        <begin position="117"/>
        <end position="139"/>
    </location>
</feature>
<dbReference type="Pfam" id="PF01400">
    <property type="entry name" value="Astacin"/>
    <property type="match status" value="1"/>
</dbReference>
<dbReference type="PANTHER" id="PTHR10127">
    <property type="entry name" value="DISCOIDIN, CUB, EGF, LAMININ , AND ZINC METALLOPROTEASE DOMAIN CONTAINING"/>
    <property type="match status" value="1"/>
</dbReference>
<comment type="caution">
    <text evidence="6">Lacks conserved residue(s) required for the propagation of feature annotation.</text>
</comment>
<feature type="active site" evidence="6">
    <location>
        <position position="151"/>
    </location>
</feature>
<dbReference type="Proteomes" id="UP001652700">
    <property type="component" value="Unplaced"/>
</dbReference>
<dbReference type="Gene3D" id="3.40.390.10">
    <property type="entry name" value="Collagenase (Catalytic Domain)"/>
    <property type="match status" value="1"/>
</dbReference>
<evidence type="ECO:0000256" key="2">
    <source>
        <dbReference type="ARBA" id="ARBA00022723"/>
    </source>
</evidence>
<dbReference type="InterPro" id="IPR001506">
    <property type="entry name" value="Peptidase_M12A"/>
</dbReference>
<evidence type="ECO:0000256" key="1">
    <source>
        <dbReference type="ARBA" id="ARBA00022670"/>
    </source>
</evidence>
<dbReference type="RefSeq" id="XP_050503211.1">
    <property type="nucleotide sequence ID" value="XM_050647254.1"/>
</dbReference>
<dbReference type="EC" id="3.4.24.-" evidence="7"/>
<evidence type="ECO:0000256" key="7">
    <source>
        <dbReference type="RuleBase" id="RU361183"/>
    </source>
</evidence>
<evidence type="ECO:0000256" key="6">
    <source>
        <dbReference type="PROSITE-ProRule" id="PRU01211"/>
    </source>
</evidence>
<evidence type="ECO:0000313" key="9">
    <source>
        <dbReference type="EnsemblMetazoa" id="XP_050503211.1"/>
    </source>
</evidence>
<organism evidence="9 10">
    <name type="scientific">Diabrotica virgifera virgifera</name>
    <name type="common">western corn rootworm</name>
    <dbReference type="NCBI Taxonomy" id="50390"/>
    <lineage>
        <taxon>Eukaryota</taxon>
        <taxon>Metazoa</taxon>
        <taxon>Ecdysozoa</taxon>
        <taxon>Arthropoda</taxon>
        <taxon>Hexapoda</taxon>
        <taxon>Insecta</taxon>
        <taxon>Pterygota</taxon>
        <taxon>Neoptera</taxon>
        <taxon>Endopterygota</taxon>
        <taxon>Coleoptera</taxon>
        <taxon>Polyphaga</taxon>
        <taxon>Cucujiformia</taxon>
        <taxon>Chrysomeloidea</taxon>
        <taxon>Chrysomelidae</taxon>
        <taxon>Galerucinae</taxon>
        <taxon>Diabroticina</taxon>
        <taxon>Diabroticites</taxon>
        <taxon>Diabrotica</taxon>
    </lineage>
</organism>
<evidence type="ECO:0000256" key="5">
    <source>
        <dbReference type="ARBA" id="ARBA00023049"/>
    </source>
</evidence>
<keyword evidence="2 6" id="KW-0479">Metal-binding</keyword>
<keyword evidence="4 6" id="KW-0862">Zinc</keyword>
<protein>
    <recommendedName>
        <fullName evidence="7">Metalloendopeptidase</fullName>
        <ecNumber evidence="7">3.4.24.-</ecNumber>
    </recommendedName>
</protein>
<accession>A0ABM5JZ42</accession>
<dbReference type="EnsemblMetazoa" id="XM_050647254.1">
    <property type="protein sequence ID" value="XP_050503211.1"/>
    <property type="gene ID" value="LOC114344770"/>
</dbReference>
<evidence type="ECO:0000256" key="3">
    <source>
        <dbReference type="ARBA" id="ARBA00022801"/>
    </source>
</evidence>
<name>A0ABM5JZ42_DIAVI</name>
<keyword evidence="5 6" id="KW-0482">Metalloprotease</keyword>
<feature type="chain" id="PRO_5044990344" description="Metalloendopeptidase" evidence="7">
    <location>
        <begin position="19"/>
        <end position="287"/>
    </location>
</feature>
<dbReference type="PROSITE" id="PS51864">
    <property type="entry name" value="ASTACIN"/>
    <property type="match status" value="1"/>
</dbReference>
<dbReference type="CDD" id="cd04280">
    <property type="entry name" value="ZnMc_astacin_like"/>
    <property type="match status" value="1"/>
</dbReference>
<reference evidence="9" key="1">
    <citation type="submission" date="2025-05" db="UniProtKB">
        <authorList>
            <consortium name="EnsemblMetazoa"/>
        </authorList>
    </citation>
    <scope>IDENTIFICATION</scope>
</reference>
<feature type="binding site" evidence="6">
    <location>
        <position position="154"/>
    </location>
    <ligand>
        <name>Zn(2+)</name>
        <dbReference type="ChEBI" id="CHEBI:29105"/>
        <note>catalytic</note>
    </ligand>
</feature>
<feature type="signal peptide" evidence="7">
    <location>
        <begin position="1"/>
        <end position="18"/>
    </location>
</feature>
<dbReference type="SUPFAM" id="SSF55486">
    <property type="entry name" value="Metalloproteases ('zincins'), catalytic domain"/>
    <property type="match status" value="1"/>
</dbReference>
<proteinExistence type="predicted"/>
<keyword evidence="10" id="KW-1185">Reference proteome</keyword>
<evidence type="ECO:0000259" key="8">
    <source>
        <dbReference type="PROSITE" id="PS51864"/>
    </source>
</evidence>
<comment type="cofactor">
    <cofactor evidence="6 7">
        <name>Zn(2+)</name>
        <dbReference type="ChEBI" id="CHEBI:29105"/>
    </cofactor>
    <text evidence="6 7">Binds 1 zinc ion per subunit.</text>
</comment>
<sequence>MQRLLVFVFILHVTDVNALQLKNFKVGECTYEGERKLSPEPSPCSSSTKLRTALTDRASLWDNGRVPYVFNGTFTDREKKTMQKVMELYQHYTCIKFVPKTKNDKFYAIIVNDRDECCSELGKLPSGSRPSVITLGPSCFHEDVAGTVIHEFMHLIGFYHEFVRSDRDNYIEVTPLNILPKHRKEFKIESGNTFNIPYDYDSIMHYSVYQAAIQYPLKSFVAKDKSVMESRMGQICGFSKGDITKINIVYNCPQKTADLNLQDDVLYGVDISTVEVKYEILDKCEVC</sequence>
<dbReference type="PRINTS" id="PR00480">
    <property type="entry name" value="ASTACIN"/>
</dbReference>
<dbReference type="SMART" id="SM00235">
    <property type="entry name" value="ZnMc"/>
    <property type="match status" value="1"/>
</dbReference>
<feature type="binding site" evidence="6">
    <location>
        <position position="150"/>
    </location>
    <ligand>
        <name>Zn(2+)</name>
        <dbReference type="ChEBI" id="CHEBI:29105"/>
        <note>catalytic</note>
    </ligand>
</feature>
<dbReference type="PANTHER" id="PTHR10127:SF780">
    <property type="entry name" value="METALLOENDOPEPTIDASE"/>
    <property type="match status" value="1"/>
</dbReference>
<feature type="domain" description="Peptidase M12A" evidence="8">
    <location>
        <begin position="52"/>
        <end position="253"/>
    </location>
</feature>